<gene>
    <name evidence="1" type="ORF">V2E26_01130</name>
</gene>
<sequence length="376" mass="44625">MLIVHNKNIDQNNDINRNVWTEEYLLNAQQNKYLENWSSVNELTKLKIRRIIQSDDFIITFEHFNNLKNVQEIKVSGFINNKNVEFKPVYDLNVGRFIFTYNSNLDSKNKLEFKDINNLNFEIQYKVNNYWYQTKSFSYWIKPNSRSKNISINNETNIEILSEIIITSLPDRIDKNLINHSFETKYLNLSFKPSILKQAFYNTKILDLRITKFNKQNNEFFILDNSDIYDLKFSDLSILNNLKNKYEIKLNYQSFNSMQVNVDSYSYFDKYSNDVIINNQNPKSKPGLLIPLNYSGVFGYELNFNIGKNLKNFKLSYSQEINKPFFGLNNGLIRLKTKNIKGWLTDEKWIKIKYENFNEIINSANSLNNIEEIGDK</sequence>
<proteinExistence type="predicted"/>
<evidence type="ECO:0000313" key="1">
    <source>
        <dbReference type="EMBL" id="WVN21580.1"/>
    </source>
</evidence>
<dbReference type="RefSeq" id="WP_330463611.1">
    <property type="nucleotide sequence ID" value="NZ_CP143578.1"/>
</dbReference>
<dbReference type="EMBL" id="CP143578">
    <property type="protein sequence ID" value="WVN21580.1"/>
    <property type="molecule type" value="Genomic_DNA"/>
</dbReference>
<reference evidence="1" key="1">
    <citation type="submission" date="2024-01" db="EMBL/GenBank/DDBJ databases">
        <title>Complete genome sequence of Mycoplasma gateae strain 3700.</title>
        <authorList>
            <person name="Spergser J."/>
        </authorList>
    </citation>
    <scope>NUCLEOTIDE SEQUENCE [LARGE SCALE GENOMIC DNA]</scope>
    <source>
        <strain evidence="1">3700</strain>
    </source>
</reference>
<organism evidence="1 2">
    <name type="scientific">Metamycoplasma gateae</name>
    <dbReference type="NCBI Taxonomy" id="35769"/>
    <lineage>
        <taxon>Bacteria</taxon>
        <taxon>Bacillati</taxon>
        <taxon>Mycoplasmatota</taxon>
        <taxon>Mycoplasmoidales</taxon>
        <taxon>Metamycoplasmataceae</taxon>
        <taxon>Metamycoplasma</taxon>
    </lineage>
</organism>
<name>A0ABZ2AIH5_9BACT</name>
<dbReference type="Proteomes" id="UP001431935">
    <property type="component" value="Chromosome"/>
</dbReference>
<evidence type="ECO:0008006" key="3">
    <source>
        <dbReference type="Google" id="ProtNLM"/>
    </source>
</evidence>
<dbReference type="NCBIfam" id="NF045960">
    <property type="entry name" value="MHO_1580_fam"/>
    <property type="match status" value="1"/>
</dbReference>
<keyword evidence="2" id="KW-1185">Reference proteome</keyword>
<accession>A0ABZ2AIH5</accession>
<evidence type="ECO:0000313" key="2">
    <source>
        <dbReference type="Proteomes" id="UP001431935"/>
    </source>
</evidence>
<protein>
    <recommendedName>
        <fullName evidence="3">DUF31 domain-containing protein</fullName>
    </recommendedName>
</protein>